<feature type="chain" id="PRO_5028883783" description="DUF2946 domain-containing protein" evidence="1">
    <location>
        <begin position="43"/>
        <end position="127"/>
    </location>
</feature>
<sequence length="127" mass="12766">MTHVSRKRWFGAVASLAAAYALVLNVVLSSLLLAAISPTAQAAGFELCLTHPDLAASPGDAGKTTGAPAVHCPICVGTHAPGAPPASATFLVSRIAIAIAPVAALDDRIVAIAATSDHRARAPPRLS</sequence>
<dbReference type="Proteomes" id="UP000515291">
    <property type="component" value="Chromosome"/>
</dbReference>
<reference evidence="3" key="1">
    <citation type="journal article" date="2020" name="Mol. Plant Microbe">
        <title>Rhizobial microsymbionts of the narrowly endemic Oxytropis species growing in Kamchatka are characterized by significant genetic diversity and possess a set of genes that are associated with T3SS and T6SS secretion systems and can affect the development of symbiosis.</title>
        <authorList>
            <person name="Safronova V."/>
            <person name="Guro P."/>
            <person name="Sazanova A."/>
            <person name="Kuznetsova I."/>
            <person name="Belimov A."/>
            <person name="Yakubov V."/>
            <person name="Chirak E."/>
            <person name="Afonin A."/>
            <person name="Gogolev Y."/>
            <person name="Andronov E."/>
            <person name="Tikhonovich I."/>
        </authorList>
    </citation>
    <scope>NUCLEOTIDE SEQUENCE [LARGE SCALE GENOMIC DNA]</scope>
    <source>
        <strain evidence="3">581</strain>
    </source>
</reference>
<dbReference type="RefSeq" id="WP_184512121.1">
    <property type="nucleotide sequence ID" value="NZ_CP050292.1"/>
</dbReference>
<dbReference type="AlphaFoldDB" id="A0A7G6U2Y7"/>
<protein>
    <recommendedName>
        <fullName evidence="4">DUF2946 domain-containing protein</fullName>
    </recommendedName>
</protein>
<organism evidence="2 3">
    <name type="scientific">Tardiphaga robiniae</name>
    <dbReference type="NCBI Taxonomy" id="943830"/>
    <lineage>
        <taxon>Bacteria</taxon>
        <taxon>Pseudomonadati</taxon>
        <taxon>Pseudomonadota</taxon>
        <taxon>Alphaproteobacteria</taxon>
        <taxon>Hyphomicrobiales</taxon>
        <taxon>Nitrobacteraceae</taxon>
        <taxon>Tardiphaga</taxon>
    </lineage>
</organism>
<keyword evidence="1" id="KW-0732">Signal</keyword>
<proteinExistence type="predicted"/>
<dbReference type="InterPro" id="IPR021333">
    <property type="entry name" value="DUF2946"/>
</dbReference>
<accession>A0A7G6U2Y7</accession>
<dbReference type="EMBL" id="CP050292">
    <property type="protein sequence ID" value="QND73369.1"/>
    <property type="molecule type" value="Genomic_DNA"/>
</dbReference>
<dbReference type="KEGG" id="trb:HB776_20785"/>
<evidence type="ECO:0000256" key="1">
    <source>
        <dbReference type="SAM" id="SignalP"/>
    </source>
</evidence>
<evidence type="ECO:0000313" key="2">
    <source>
        <dbReference type="EMBL" id="QND73369.1"/>
    </source>
</evidence>
<evidence type="ECO:0008006" key="4">
    <source>
        <dbReference type="Google" id="ProtNLM"/>
    </source>
</evidence>
<evidence type="ECO:0000313" key="3">
    <source>
        <dbReference type="Proteomes" id="UP000515291"/>
    </source>
</evidence>
<feature type="signal peptide" evidence="1">
    <location>
        <begin position="1"/>
        <end position="42"/>
    </location>
</feature>
<gene>
    <name evidence="2" type="ORF">HB776_20785</name>
</gene>
<name>A0A7G6U2Y7_9BRAD</name>
<dbReference type="Pfam" id="PF11162">
    <property type="entry name" value="DUF2946"/>
    <property type="match status" value="1"/>
</dbReference>